<dbReference type="EMBL" id="JFFR01000027">
    <property type="protein sequence ID" value="KDN27538.1"/>
    <property type="molecule type" value="Genomic_DNA"/>
</dbReference>
<evidence type="ECO:0000313" key="3">
    <source>
        <dbReference type="Proteomes" id="UP000027219"/>
    </source>
</evidence>
<organism evidence="2 3">
    <name type="scientific">Vibrio fortis</name>
    <dbReference type="NCBI Taxonomy" id="212667"/>
    <lineage>
        <taxon>Bacteria</taxon>
        <taxon>Pseudomonadati</taxon>
        <taxon>Pseudomonadota</taxon>
        <taxon>Gammaproteobacteria</taxon>
        <taxon>Vibrionales</taxon>
        <taxon>Vibrionaceae</taxon>
        <taxon>Vibrio</taxon>
    </lineage>
</organism>
<name>A0A066UTM4_9VIBR</name>
<accession>A0A066UTM4</accession>
<keyword evidence="3" id="KW-1185">Reference proteome</keyword>
<proteinExistence type="predicted"/>
<comment type="caution">
    <text evidence="2">The sequence shown here is derived from an EMBL/GenBank/DDBJ whole genome shotgun (WGS) entry which is preliminary data.</text>
</comment>
<evidence type="ECO:0000256" key="1">
    <source>
        <dbReference type="SAM" id="SignalP"/>
    </source>
</evidence>
<dbReference type="AlphaFoldDB" id="A0A066UTM4"/>
<feature type="signal peptide" evidence="1">
    <location>
        <begin position="1"/>
        <end position="23"/>
    </location>
</feature>
<evidence type="ECO:0000313" key="2">
    <source>
        <dbReference type="EMBL" id="KDN27538.1"/>
    </source>
</evidence>
<feature type="chain" id="PRO_5001627575" evidence="1">
    <location>
        <begin position="24"/>
        <end position="128"/>
    </location>
</feature>
<protein>
    <submittedName>
        <fullName evidence="2">Uncharacterized protein</fullName>
    </submittedName>
</protein>
<reference evidence="2 3" key="1">
    <citation type="submission" date="2014-02" db="EMBL/GenBank/DDBJ databases">
        <title>Vibrio fortis Dalian14 Genome Sequencing.</title>
        <authorList>
            <person name="Wang Y."/>
            <person name="Song L."/>
            <person name="Liu G."/>
            <person name="Ding J."/>
        </authorList>
    </citation>
    <scope>NUCLEOTIDE SEQUENCE [LARGE SCALE GENOMIC DNA]</scope>
    <source>
        <strain evidence="2 3">Dalian14</strain>
    </source>
</reference>
<gene>
    <name evidence="2" type="ORF">VFDL14_18970</name>
</gene>
<dbReference type="Proteomes" id="UP000027219">
    <property type="component" value="Unassembled WGS sequence"/>
</dbReference>
<sequence>MNNRVWRLSVISALSLLSFGLSASSLNVKLINDENRLDLNIEVHQMNTWQATAKGDCTYYSKVTENYSDRDKTFASGYLLQARLSCVHGEHNSDYYLLPELFLSKNGKAAVSFGDDDSVTFHYEVSLS</sequence>
<keyword evidence="1" id="KW-0732">Signal</keyword>